<dbReference type="Proteomes" id="UP000813444">
    <property type="component" value="Unassembled WGS sequence"/>
</dbReference>
<accession>A0A8K0STG3</accession>
<dbReference type="Pfam" id="PF04991">
    <property type="entry name" value="LicD"/>
    <property type="match status" value="1"/>
</dbReference>
<proteinExistence type="predicted"/>
<protein>
    <submittedName>
        <fullName evidence="7">LicD family-domain-containing protein</fullName>
    </submittedName>
</protein>
<evidence type="ECO:0000256" key="1">
    <source>
        <dbReference type="ARBA" id="ARBA00004167"/>
    </source>
</evidence>
<dbReference type="EMBL" id="JAGPNK010000009">
    <property type="protein sequence ID" value="KAH7313662.1"/>
    <property type="molecule type" value="Genomic_DNA"/>
</dbReference>
<keyword evidence="8" id="KW-1185">Reference proteome</keyword>
<dbReference type="OrthoDB" id="444255at2759"/>
<dbReference type="GO" id="GO:0009100">
    <property type="term" value="P:glycoprotein metabolic process"/>
    <property type="evidence" value="ECO:0007669"/>
    <property type="project" value="UniProtKB-ARBA"/>
</dbReference>
<dbReference type="PANTHER" id="PTHR15407">
    <property type="entry name" value="FUKUTIN-RELATED"/>
    <property type="match status" value="1"/>
</dbReference>
<evidence type="ECO:0000256" key="4">
    <source>
        <dbReference type="ARBA" id="ARBA00023136"/>
    </source>
</evidence>
<sequence>MRIWNLILTGAVGLISVAAGAPGTSPASVKRGVIYDGKEYPEPKHFAESEHNSHYDGRYFRKALREKDQLPILVALVQTYLATCREIGVQTWLMHGTLLGWYWGQKVMPWDLDANVAVSEADIYFMAAYYNMTVYYYQYEGMPEGRNYLLEVNPHHTHRESDDGLNSVDARWIDMESGLYIDISAVRYAINHREGEGILYDKSGHQFRDTYLYPLRDTKFEGVAAKIPFMYEAMLVSQYGSDVLTNTEWKGYTFSTDKMRWVKPDEEDDDYREFDRVDRVVQTW</sequence>
<evidence type="ECO:0000313" key="8">
    <source>
        <dbReference type="Proteomes" id="UP000813444"/>
    </source>
</evidence>
<comment type="subcellular location">
    <subcellularLocation>
        <location evidence="1">Membrane</location>
        <topology evidence="1">Single-pass membrane protein</topology>
    </subcellularLocation>
</comment>
<evidence type="ECO:0000256" key="3">
    <source>
        <dbReference type="ARBA" id="ARBA00022989"/>
    </source>
</evidence>
<name>A0A8K0STG3_9HYPO</name>
<keyword evidence="4" id="KW-0472">Membrane</keyword>
<evidence type="ECO:0000313" key="7">
    <source>
        <dbReference type="EMBL" id="KAH7313662.1"/>
    </source>
</evidence>
<feature type="chain" id="PRO_5035440050" evidence="5">
    <location>
        <begin position="21"/>
        <end position="284"/>
    </location>
</feature>
<dbReference type="InterPro" id="IPR009644">
    <property type="entry name" value="FKTN/MNN4/W02B3.4-1"/>
</dbReference>
<dbReference type="InterPro" id="IPR007074">
    <property type="entry name" value="LicD/FKTN/FKRP_NTP_transf"/>
</dbReference>
<keyword evidence="5" id="KW-0732">Signal</keyword>
<evidence type="ECO:0000256" key="5">
    <source>
        <dbReference type="SAM" id="SignalP"/>
    </source>
</evidence>
<reference evidence="7" key="1">
    <citation type="journal article" date="2021" name="Nat. Commun.">
        <title>Genetic determinants of endophytism in the Arabidopsis root mycobiome.</title>
        <authorList>
            <person name="Mesny F."/>
            <person name="Miyauchi S."/>
            <person name="Thiergart T."/>
            <person name="Pickel B."/>
            <person name="Atanasova L."/>
            <person name="Karlsson M."/>
            <person name="Huettel B."/>
            <person name="Barry K.W."/>
            <person name="Haridas S."/>
            <person name="Chen C."/>
            <person name="Bauer D."/>
            <person name="Andreopoulos W."/>
            <person name="Pangilinan J."/>
            <person name="LaButti K."/>
            <person name="Riley R."/>
            <person name="Lipzen A."/>
            <person name="Clum A."/>
            <person name="Drula E."/>
            <person name="Henrissat B."/>
            <person name="Kohler A."/>
            <person name="Grigoriev I.V."/>
            <person name="Martin F.M."/>
            <person name="Hacquard S."/>
        </authorList>
    </citation>
    <scope>NUCLEOTIDE SEQUENCE</scope>
    <source>
        <strain evidence="7">MPI-CAGE-CH-0235</strain>
    </source>
</reference>
<dbReference type="PANTHER" id="PTHR15407:SF32">
    <property type="entry name" value="PROTEIN (MNN4), PUTATIVE (AFU_ORTHOLOGUE AFUA_1G03790)-RELATED"/>
    <property type="match status" value="1"/>
</dbReference>
<keyword evidence="2" id="KW-0812">Transmembrane</keyword>
<feature type="domain" description="LicD/FKTN/FKRP nucleotidyltransferase" evidence="6">
    <location>
        <begin position="84"/>
        <end position="190"/>
    </location>
</feature>
<organism evidence="7 8">
    <name type="scientific">Stachybotrys elegans</name>
    <dbReference type="NCBI Taxonomy" id="80388"/>
    <lineage>
        <taxon>Eukaryota</taxon>
        <taxon>Fungi</taxon>
        <taxon>Dikarya</taxon>
        <taxon>Ascomycota</taxon>
        <taxon>Pezizomycotina</taxon>
        <taxon>Sordariomycetes</taxon>
        <taxon>Hypocreomycetidae</taxon>
        <taxon>Hypocreales</taxon>
        <taxon>Stachybotryaceae</taxon>
        <taxon>Stachybotrys</taxon>
    </lineage>
</organism>
<comment type="caution">
    <text evidence="7">The sequence shown here is derived from an EMBL/GenBank/DDBJ whole genome shotgun (WGS) entry which is preliminary data.</text>
</comment>
<keyword evidence="3" id="KW-1133">Transmembrane helix</keyword>
<feature type="signal peptide" evidence="5">
    <location>
        <begin position="1"/>
        <end position="20"/>
    </location>
</feature>
<gene>
    <name evidence="7" type="ORF">B0I35DRAFT_435609</name>
</gene>
<dbReference type="AlphaFoldDB" id="A0A8K0STG3"/>
<evidence type="ECO:0000259" key="6">
    <source>
        <dbReference type="Pfam" id="PF04991"/>
    </source>
</evidence>
<dbReference type="GO" id="GO:0016020">
    <property type="term" value="C:membrane"/>
    <property type="evidence" value="ECO:0007669"/>
    <property type="project" value="UniProtKB-SubCell"/>
</dbReference>
<evidence type="ECO:0000256" key="2">
    <source>
        <dbReference type="ARBA" id="ARBA00022692"/>
    </source>
</evidence>